<sequence>MAGPIGHPAPGRDTGPEQLTGVSPRVFFLPPLCSFAPSFLHFIAHSSTLPLHGSWELSKNPVVKREAKALYDEGLEVAKNKAYIGNYAKLVFEARVTALTRKHR</sequence>
<proteinExistence type="predicted"/>
<protein>
    <submittedName>
        <fullName evidence="1">Uncharacterized protein</fullName>
    </submittedName>
</protein>
<name>A0A8H7ZRW2_9FUNG</name>
<dbReference type="EMBL" id="JAEFCI010008998">
    <property type="protein sequence ID" value="KAG5458089.1"/>
    <property type="molecule type" value="Genomic_DNA"/>
</dbReference>
<organism evidence="1 2">
    <name type="scientific">Olpidium bornovanus</name>
    <dbReference type="NCBI Taxonomy" id="278681"/>
    <lineage>
        <taxon>Eukaryota</taxon>
        <taxon>Fungi</taxon>
        <taxon>Fungi incertae sedis</taxon>
        <taxon>Olpidiomycota</taxon>
        <taxon>Olpidiomycotina</taxon>
        <taxon>Olpidiomycetes</taxon>
        <taxon>Olpidiales</taxon>
        <taxon>Olpidiaceae</taxon>
        <taxon>Olpidium</taxon>
    </lineage>
</organism>
<comment type="caution">
    <text evidence="1">The sequence shown here is derived from an EMBL/GenBank/DDBJ whole genome shotgun (WGS) entry which is preliminary data.</text>
</comment>
<evidence type="ECO:0000313" key="2">
    <source>
        <dbReference type="Proteomes" id="UP000673691"/>
    </source>
</evidence>
<keyword evidence="2" id="KW-1185">Reference proteome</keyword>
<dbReference type="AlphaFoldDB" id="A0A8H7ZRW2"/>
<dbReference type="Proteomes" id="UP000673691">
    <property type="component" value="Unassembled WGS sequence"/>
</dbReference>
<reference evidence="1 2" key="1">
    <citation type="journal article" name="Sci. Rep.">
        <title>Genome-scale phylogenetic analyses confirm Olpidium as the closest living zoosporic fungus to the non-flagellated, terrestrial fungi.</title>
        <authorList>
            <person name="Chang Y."/>
            <person name="Rochon D."/>
            <person name="Sekimoto S."/>
            <person name="Wang Y."/>
            <person name="Chovatia M."/>
            <person name="Sandor L."/>
            <person name="Salamov A."/>
            <person name="Grigoriev I.V."/>
            <person name="Stajich J.E."/>
            <person name="Spatafora J.W."/>
        </authorList>
    </citation>
    <scope>NUCLEOTIDE SEQUENCE [LARGE SCALE GENOMIC DNA]</scope>
    <source>
        <strain evidence="1">S191</strain>
    </source>
</reference>
<gene>
    <name evidence="1" type="ORF">BJ554DRAFT_1763</name>
</gene>
<evidence type="ECO:0000313" key="1">
    <source>
        <dbReference type="EMBL" id="KAG5458089.1"/>
    </source>
</evidence>
<accession>A0A8H7ZRW2</accession>